<dbReference type="Gene3D" id="3.30.470.20">
    <property type="entry name" value="ATP-grasp fold, B domain"/>
    <property type="match status" value="1"/>
</dbReference>
<evidence type="ECO:0000256" key="12">
    <source>
        <dbReference type="PROSITE-ProRule" id="PRU00409"/>
    </source>
</evidence>
<dbReference type="InterPro" id="IPR011764">
    <property type="entry name" value="Biotin_carboxylation_dom"/>
</dbReference>
<sequence length="460" mass="50932">MFKKILIANRGEIAARILRACREMGIEAVTVYSTADADSLHVLFAEQSVCIGPPRAGDSYLNMDAILTVAKATGCDAIHPGYGFLSENDAFADACRDAGIAFIGPSGDVIRKMGNKSAARALMQSVGVPVVPGSDGLVRDEDEAVKVGARIGYPVLIKAAAGGGGRGMRRVYEPSEMRDLFREAMAESVACFGSDEMYIEKLILNPRHIEFQILADKYGNVIQLGERDCSVQRKNQKLLEETPSHALTPDLRKRMGDAAVRAAKAAGYENAGTIEFVLAPNKEFYFIEMNTRIQVEHPVTEMVTSMDLVREQIRIAAGLKLSRTQEEVELRGHAIECRINAENPAREFAPCPGKADFLYFPGGPGVRIDTCMYNGYEIPPFYDSMVGKIIVWAPTRLEAIRRMRRCLEELTIDGVQTNAELMHQILYHPVFVRGNYTTAFLEEHLPTMLEWMARIEESEA</sequence>
<comment type="pathway">
    <text evidence="2 13">Lipid metabolism; malonyl-CoA biosynthesis; malonyl-CoA from acetyl-CoA: step 1/1.</text>
</comment>
<evidence type="ECO:0000313" key="16">
    <source>
        <dbReference type="EMBL" id="HIS65568.1"/>
    </source>
</evidence>
<dbReference type="EC" id="6.3.4.14" evidence="4 13"/>
<evidence type="ECO:0000259" key="15">
    <source>
        <dbReference type="PROSITE" id="PS50979"/>
    </source>
</evidence>
<dbReference type="PROSITE" id="PS00866">
    <property type="entry name" value="CPSASE_1"/>
    <property type="match status" value="1"/>
</dbReference>
<comment type="catalytic activity">
    <reaction evidence="11 13">
        <text>N(6)-biotinyl-L-lysyl-[protein] + hydrogencarbonate + ATP = N(6)-carboxybiotinyl-L-lysyl-[protein] + ADP + phosphate + H(+)</text>
        <dbReference type="Rhea" id="RHEA:13501"/>
        <dbReference type="Rhea" id="RHEA-COMP:10505"/>
        <dbReference type="Rhea" id="RHEA-COMP:10506"/>
        <dbReference type="ChEBI" id="CHEBI:15378"/>
        <dbReference type="ChEBI" id="CHEBI:17544"/>
        <dbReference type="ChEBI" id="CHEBI:30616"/>
        <dbReference type="ChEBI" id="CHEBI:43474"/>
        <dbReference type="ChEBI" id="CHEBI:83144"/>
        <dbReference type="ChEBI" id="CHEBI:83145"/>
        <dbReference type="ChEBI" id="CHEBI:456216"/>
        <dbReference type="EC" id="6.3.4.14"/>
    </reaction>
</comment>
<evidence type="ECO:0000256" key="10">
    <source>
        <dbReference type="ARBA" id="ARBA00023267"/>
    </source>
</evidence>
<dbReference type="PANTHER" id="PTHR48095:SF2">
    <property type="entry name" value="BIOTIN CARBOXYLASE, CHLOROPLASTIC"/>
    <property type="match status" value="1"/>
</dbReference>
<keyword evidence="7 12" id="KW-0547">Nucleotide-binding</keyword>
<keyword evidence="5 13" id="KW-0436">Ligase</keyword>
<gene>
    <name evidence="16" type="primary">accC</name>
    <name evidence="16" type="ORF">IAA83_09405</name>
</gene>
<dbReference type="InterPro" id="IPR004549">
    <property type="entry name" value="Acetyl_CoA_COase_biotin_COase"/>
</dbReference>
<dbReference type="PROSITE" id="PS50975">
    <property type="entry name" value="ATP_GRASP"/>
    <property type="match status" value="1"/>
</dbReference>
<dbReference type="Pfam" id="PF02786">
    <property type="entry name" value="CPSase_L_D2"/>
    <property type="match status" value="1"/>
</dbReference>
<dbReference type="SMART" id="SM00878">
    <property type="entry name" value="Biotin_carb_C"/>
    <property type="match status" value="1"/>
</dbReference>
<evidence type="ECO:0000256" key="4">
    <source>
        <dbReference type="ARBA" id="ARBA00013263"/>
    </source>
</evidence>
<evidence type="ECO:0000256" key="8">
    <source>
        <dbReference type="ARBA" id="ARBA00022840"/>
    </source>
</evidence>
<dbReference type="PANTHER" id="PTHR48095">
    <property type="entry name" value="PYRUVATE CARBOXYLASE SUBUNIT A"/>
    <property type="match status" value="1"/>
</dbReference>
<dbReference type="InterPro" id="IPR005481">
    <property type="entry name" value="BC-like_N"/>
</dbReference>
<evidence type="ECO:0000259" key="14">
    <source>
        <dbReference type="PROSITE" id="PS50975"/>
    </source>
</evidence>
<evidence type="ECO:0000256" key="7">
    <source>
        <dbReference type="ARBA" id="ARBA00022741"/>
    </source>
</evidence>
<keyword evidence="13" id="KW-0444">Lipid biosynthesis</keyword>
<dbReference type="AlphaFoldDB" id="A0A9D1FB04"/>
<evidence type="ECO:0000256" key="1">
    <source>
        <dbReference type="ARBA" id="ARBA00003761"/>
    </source>
</evidence>
<name>A0A9D1FB04_9FIRM</name>
<protein>
    <recommendedName>
        <fullName evidence="4 13">Biotin carboxylase</fullName>
        <ecNumber evidence="4 13">6.3.4.14</ecNumber>
    </recommendedName>
    <alternativeName>
        <fullName evidence="13">Acetyl-coenzyme A carboxylase biotin carboxylase subunit A</fullName>
    </alternativeName>
</protein>
<keyword evidence="13" id="KW-0443">Lipid metabolism</keyword>
<evidence type="ECO:0000256" key="9">
    <source>
        <dbReference type="ARBA" id="ARBA00022842"/>
    </source>
</evidence>
<dbReference type="SUPFAM" id="SSF56059">
    <property type="entry name" value="Glutathione synthetase ATP-binding domain-like"/>
    <property type="match status" value="1"/>
</dbReference>
<comment type="function">
    <text evidence="1 13">This protein is a component of the acetyl coenzyme A carboxylase complex; first, biotin carboxylase catalyzes the carboxylation of the carrier protein and then the transcarboxylase transfers the carboxyl group to form malonyl-CoA.</text>
</comment>
<evidence type="ECO:0000256" key="11">
    <source>
        <dbReference type="ARBA" id="ARBA00048600"/>
    </source>
</evidence>
<keyword evidence="13" id="KW-0276">Fatty acid metabolism</keyword>
<keyword evidence="10 13" id="KW-0092">Biotin</keyword>
<feature type="domain" description="Biotin carboxylation" evidence="15">
    <location>
        <begin position="1"/>
        <end position="446"/>
    </location>
</feature>
<evidence type="ECO:0000256" key="5">
    <source>
        <dbReference type="ARBA" id="ARBA00022598"/>
    </source>
</evidence>
<proteinExistence type="predicted"/>
<comment type="subunit">
    <text evidence="3 13">Acetyl-CoA carboxylase is a heterohexamer of biotin carboxyl carrier protein, biotin carboxylase and the two subunits of carboxyl transferase in a 2:2 complex.</text>
</comment>
<accession>A0A9D1FB04</accession>
<dbReference type="GO" id="GO:0004075">
    <property type="term" value="F:biotin carboxylase activity"/>
    <property type="evidence" value="ECO:0007669"/>
    <property type="project" value="UniProtKB-EC"/>
</dbReference>
<organism evidence="16 17">
    <name type="scientific">Candidatus Avoscillospira avistercoris</name>
    <dbReference type="NCBI Taxonomy" id="2840707"/>
    <lineage>
        <taxon>Bacteria</taxon>
        <taxon>Bacillati</taxon>
        <taxon>Bacillota</taxon>
        <taxon>Clostridia</taxon>
        <taxon>Eubacteriales</taxon>
        <taxon>Oscillospiraceae</taxon>
        <taxon>Oscillospiraceae incertae sedis</taxon>
        <taxon>Candidatus Avoscillospira</taxon>
    </lineage>
</organism>
<evidence type="ECO:0000256" key="13">
    <source>
        <dbReference type="RuleBase" id="RU365063"/>
    </source>
</evidence>
<dbReference type="SUPFAM" id="SSF52440">
    <property type="entry name" value="PreATP-grasp domain"/>
    <property type="match status" value="1"/>
</dbReference>
<dbReference type="NCBIfam" id="NF006367">
    <property type="entry name" value="PRK08591.1"/>
    <property type="match status" value="1"/>
</dbReference>
<comment type="caution">
    <text evidence="16">The sequence shown here is derived from an EMBL/GenBank/DDBJ whole genome shotgun (WGS) entry which is preliminary data.</text>
</comment>
<reference evidence="16" key="2">
    <citation type="journal article" date="2021" name="PeerJ">
        <title>Extensive microbial diversity within the chicken gut microbiome revealed by metagenomics and culture.</title>
        <authorList>
            <person name="Gilroy R."/>
            <person name="Ravi A."/>
            <person name="Getino M."/>
            <person name="Pursley I."/>
            <person name="Horton D.L."/>
            <person name="Alikhan N.F."/>
            <person name="Baker D."/>
            <person name="Gharbi K."/>
            <person name="Hall N."/>
            <person name="Watson M."/>
            <person name="Adriaenssens E.M."/>
            <person name="Foster-Nyarko E."/>
            <person name="Jarju S."/>
            <person name="Secka A."/>
            <person name="Antonio M."/>
            <person name="Oren A."/>
            <person name="Chaudhuri R.R."/>
            <person name="La Ragione R."/>
            <person name="Hildebrand F."/>
            <person name="Pallen M.J."/>
        </authorList>
    </citation>
    <scope>NUCLEOTIDE SEQUENCE</scope>
    <source>
        <strain evidence="16">ChiBcec16-1751</strain>
    </source>
</reference>
<dbReference type="Pfam" id="PF02785">
    <property type="entry name" value="Biotin_carb_C"/>
    <property type="match status" value="1"/>
</dbReference>
<keyword evidence="13" id="KW-0275">Fatty acid biosynthesis</keyword>
<dbReference type="InterPro" id="IPR005479">
    <property type="entry name" value="CPAse_ATP-bd"/>
</dbReference>
<dbReference type="FunFam" id="3.30.1490.20:FF:000018">
    <property type="entry name" value="Biotin carboxylase"/>
    <property type="match status" value="1"/>
</dbReference>
<dbReference type="PROSITE" id="PS00867">
    <property type="entry name" value="CPSASE_2"/>
    <property type="match status" value="1"/>
</dbReference>
<dbReference type="InterPro" id="IPR011761">
    <property type="entry name" value="ATP-grasp"/>
</dbReference>
<keyword evidence="8 12" id="KW-0067">ATP-binding</keyword>
<evidence type="ECO:0000256" key="3">
    <source>
        <dbReference type="ARBA" id="ARBA00011750"/>
    </source>
</evidence>
<dbReference type="GO" id="GO:0006633">
    <property type="term" value="P:fatty acid biosynthetic process"/>
    <property type="evidence" value="ECO:0007669"/>
    <property type="project" value="UniProtKB-KW"/>
</dbReference>
<reference evidence="16" key="1">
    <citation type="submission" date="2020-10" db="EMBL/GenBank/DDBJ databases">
        <authorList>
            <person name="Gilroy R."/>
        </authorList>
    </citation>
    <scope>NUCLEOTIDE SEQUENCE</scope>
    <source>
        <strain evidence="16">ChiBcec16-1751</strain>
    </source>
</reference>
<evidence type="ECO:0000313" key="17">
    <source>
        <dbReference type="Proteomes" id="UP000886741"/>
    </source>
</evidence>
<evidence type="ECO:0000256" key="6">
    <source>
        <dbReference type="ARBA" id="ARBA00022723"/>
    </source>
</evidence>
<dbReference type="SUPFAM" id="SSF51246">
    <property type="entry name" value="Rudiment single hybrid motif"/>
    <property type="match status" value="1"/>
</dbReference>
<feature type="domain" description="ATP-grasp" evidence="14">
    <location>
        <begin position="120"/>
        <end position="317"/>
    </location>
</feature>
<dbReference type="EMBL" id="DVJJ01000143">
    <property type="protein sequence ID" value="HIS65568.1"/>
    <property type="molecule type" value="Genomic_DNA"/>
</dbReference>
<dbReference type="InterPro" id="IPR011054">
    <property type="entry name" value="Rudment_hybrid_motif"/>
</dbReference>
<keyword evidence="6" id="KW-0479">Metal-binding</keyword>
<dbReference type="FunFam" id="3.40.50.20:FF:000010">
    <property type="entry name" value="Propionyl-CoA carboxylase subunit alpha"/>
    <property type="match status" value="1"/>
</dbReference>
<evidence type="ECO:0000256" key="2">
    <source>
        <dbReference type="ARBA" id="ARBA00004956"/>
    </source>
</evidence>
<dbReference type="InterPro" id="IPR016185">
    <property type="entry name" value="PreATP-grasp_dom_sf"/>
</dbReference>
<dbReference type="Pfam" id="PF00289">
    <property type="entry name" value="Biotin_carb_N"/>
    <property type="match status" value="1"/>
</dbReference>
<dbReference type="Proteomes" id="UP000886741">
    <property type="component" value="Unassembled WGS sequence"/>
</dbReference>
<keyword evidence="9" id="KW-0460">Magnesium</keyword>
<dbReference type="GO" id="GO:0005524">
    <property type="term" value="F:ATP binding"/>
    <property type="evidence" value="ECO:0007669"/>
    <property type="project" value="UniProtKB-UniRule"/>
</dbReference>
<dbReference type="GO" id="GO:0046872">
    <property type="term" value="F:metal ion binding"/>
    <property type="evidence" value="ECO:0007669"/>
    <property type="project" value="UniProtKB-KW"/>
</dbReference>
<dbReference type="PROSITE" id="PS50979">
    <property type="entry name" value="BC"/>
    <property type="match status" value="1"/>
</dbReference>
<dbReference type="InterPro" id="IPR005482">
    <property type="entry name" value="Biotin_COase_C"/>
</dbReference>
<dbReference type="InterPro" id="IPR051602">
    <property type="entry name" value="ACC_Biotin_Carboxylase"/>
</dbReference>
<dbReference type="NCBIfam" id="TIGR00514">
    <property type="entry name" value="accC"/>
    <property type="match status" value="1"/>
</dbReference>